<evidence type="ECO:0000256" key="1">
    <source>
        <dbReference type="ARBA" id="ARBA00008416"/>
    </source>
</evidence>
<sequence length="289" mass="32682">MKNYKTIEKVVTSPLVNMGPIRLRQPLPTQGLENVDPFILLHHYGPYAISEFNNPFDLGPHPHRGFEPITLLFKGEQFHRDSLGNEMTVKAGGVQWTTAGRGIIHAEAPTKEFVKRGGDLEGIQLWLNLPAKYKMMTPNYQHLEDEQIPKLFSEDKKVQLNVVAGHQKEIFGNITTQTEVNVFTAIAQEKGKIEIDIPKHHKSLIYLLEGEIVVNAKQVLKKGNHQMVTFNTDGDLIEFEATEKSTLLILSGAPINEKVAQYGPYVMNTQTEILEAMRDFQQGKMGYLY</sequence>
<evidence type="ECO:0000259" key="4">
    <source>
        <dbReference type="Pfam" id="PF05726"/>
    </source>
</evidence>
<dbReference type="CDD" id="cd02247">
    <property type="entry name" value="cupin_pirin_C"/>
    <property type="match status" value="1"/>
</dbReference>
<dbReference type="Pfam" id="PF02678">
    <property type="entry name" value="Pirin"/>
    <property type="match status" value="1"/>
</dbReference>
<dbReference type="InterPro" id="IPR014710">
    <property type="entry name" value="RmlC-like_jellyroll"/>
</dbReference>
<dbReference type="InterPro" id="IPR008778">
    <property type="entry name" value="Pirin_C_dom"/>
</dbReference>
<dbReference type="Pfam" id="PF05726">
    <property type="entry name" value="Pirin_C"/>
    <property type="match status" value="1"/>
</dbReference>
<dbReference type="EMBL" id="JBHSCY010000001">
    <property type="protein sequence ID" value="MFC4268801.1"/>
    <property type="molecule type" value="Genomic_DNA"/>
</dbReference>
<feature type="domain" description="Pirin C-terminal" evidence="4">
    <location>
        <begin position="188"/>
        <end position="286"/>
    </location>
</feature>
<dbReference type="PANTHER" id="PTHR13903:SF8">
    <property type="entry name" value="PIRIN"/>
    <property type="match status" value="1"/>
</dbReference>
<dbReference type="Proteomes" id="UP001595826">
    <property type="component" value="Unassembled WGS sequence"/>
</dbReference>
<dbReference type="PIRSF" id="PIRSF006232">
    <property type="entry name" value="Pirin"/>
    <property type="match status" value="1"/>
</dbReference>
<dbReference type="InterPro" id="IPR012093">
    <property type="entry name" value="Pirin"/>
</dbReference>
<comment type="caution">
    <text evidence="5">The sequence shown here is derived from an EMBL/GenBank/DDBJ whole genome shotgun (WGS) entry which is preliminary data.</text>
</comment>
<comment type="similarity">
    <text evidence="1 2">Belongs to the pirin family.</text>
</comment>
<evidence type="ECO:0000259" key="3">
    <source>
        <dbReference type="Pfam" id="PF02678"/>
    </source>
</evidence>
<dbReference type="CDD" id="cd02909">
    <property type="entry name" value="cupin_pirin_N"/>
    <property type="match status" value="1"/>
</dbReference>
<protein>
    <submittedName>
        <fullName evidence="5">Pirin family protein</fullName>
    </submittedName>
</protein>
<dbReference type="Gene3D" id="2.60.120.10">
    <property type="entry name" value="Jelly Rolls"/>
    <property type="match status" value="2"/>
</dbReference>
<feature type="domain" description="Pirin N-terminal" evidence="3">
    <location>
        <begin position="22"/>
        <end position="127"/>
    </location>
</feature>
<evidence type="ECO:0000313" key="6">
    <source>
        <dbReference type="Proteomes" id="UP001595826"/>
    </source>
</evidence>
<reference evidence="6" key="1">
    <citation type="journal article" date="2019" name="Int. J. Syst. Evol. Microbiol.">
        <title>The Global Catalogue of Microorganisms (GCM) 10K type strain sequencing project: providing services to taxonomists for standard genome sequencing and annotation.</title>
        <authorList>
            <consortium name="The Broad Institute Genomics Platform"/>
            <consortium name="The Broad Institute Genome Sequencing Center for Infectious Disease"/>
            <person name="Wu L."/>
            <person name="Ma J."/>
        </authorList>
    </citation>
    <scope>NUCLEOTIDE SEQUENCE [LARGE SCALE GENOMIC DNA]</scope>
    <source>
        <strain evidence="6">CECT 8655</strain>
    </source>
</reference>
<name>A0ABV8R8V7_9FLAO</name>
<dbReference type="RefSeq" id="WP_377409502.1">
    <property type="nucleotide sequence ID" value="NZ_JBHSCY010000001.1"/>
</dbReference>
<accession>A0ABV8R8V7</accession>
<dbReference type="InterPro" id="IPR003829">
    <property type="entry name" value="Pirin_N_dom"/>
</dbReference>
<keyword evidence="6" id="KW-1185">Reference proteome</keyword>
<organism evidence="5 6">
    <name type="scientific">Polaribacter marinivivus</name>
    <dbReference type="NCBI Taxonomy" id="1524260"/>
    <lineage>
        <taxon>Bacteria</taxon>
        <taxon>Pseudomonadati</taxon>
        <taxon>Bacteroidota</taxon>
        <taxon>Flavobacteriia</taxon>
        <taxon>Flavobacteriales</taxon>
        <taxon>Flavobacteriaceae</taxon>
    </lineage>
</organism>
<dbReference type="PANTHER" id="PTHR13903">
    <property type="entry name" value="PIRIN-RELATED"/>
    <property type="match status" value="1"/>
</dbReference>
<evidence type="ECO:0000256" key="2">
    <source>
        <dbReference type="RuleBase" id="RU003457"/>
    </source>
</evidence>
<gene>
    <name evidence="5" type="ORF">ACFOWD_07775</name>
</gene>
<evidence type="ECO:0000313" key="5">
    <source>
        <dbReference type="EMBL" id="MFC4268801.1"/>
    </source>
</evidence>
<dbReference type="SUPFAM" id="SSF51182">
    <property type="entry name" value="RmlC-like cupins"/>
    <property type="match status" value="1"/>
</dbReference>
<proteinExistence type="inferred from homology"/>
<dbReference type="InterPro" id="IPR011051">
    <property type="entry name" value="RmlC_Cupin_sf"/>
</dbReference>